<organism evidence="2 3">
    <name type="scientific">Cellulomonas marina</name>
    <dbReference type="NCBI Taxonomy" id="988821"/>
    <lineage>
        <taxon>Bacteria</taxon>
        <taxon>Bacillati</taxon>
        <taxon>Actinomycetota</taxon>
        <taxon>Actinomycetes</taxon>
        <taxon>Micrococcales</taxon>
        <taxon>Cellulomonadaceae</taxon>
        <taxon>Cellulomonas</taxon>
    </lineage>
</organism>
<evidence type="ECO:0000256" key="1">
    <source>
        <dbReference type="SAM" id="MobiDB-lite"/>
    </source>
</evidence>
<dbReference type="AlphaFoldDB" id="A0A1I0WKH1"/>
<dbReference type="EMBL" id="FOKA01000003">
    <property type="protein sequence ID" value="SFA89111.1"/>
    <property type="molecule type" value="Genomic_DNA"/>
</dbReference>
<evidence type="ECO:0000313" key="3">
    <source>
        <dbReference type="Proteomes" id="UP000199012"/>
    </source>
</evidence>
<accession>A0A1I0WKH1</accession>
<dbReference type="STRING" id="988821.SAMN05421867_10358"/>
<keyword evidence="3" id="KW-1185">Reference proteome</keyword>
<protein>
    <submittedName>
        <fullName evidence="2">Uncharacterized protein</fullName>
    </submittedName>
</protein>
<gene>
    <name evidence="2" type="ORF">SAMN05421867_10358</name>
</gene>
<evidence type="ECO:0000313" key="2">
    <source>
        <dbReference type="EMBL" id="SFA89111.1"/>
    </source>
</evidence>
<reference evidence="2 3" key="1">
    <citation type="submission" date="2016-10" db="EMBL/GenBank/DDBJ databases">
        <authorList>
            <person name="de Groot N.N."/>
        </authorList>
    </citation>
    <scope>NUCLEOTIDE SEQUENCE [LARGE SCALE GENOMIC DNA]</scope>
    <source>
        <strain evidence="2 3">CGMCC 4.6945</strain>
    </source>
</reference>
<feature type="region of interest" description="Disordered" evidence="1">
    <location>
        <begin position="142"/>
        <end position="161"/>
    </location>
</feature>
<proteinExistence type="predicted"/>
<sequence>MPSSAARLRLPRSAGAVLAAAAGTLVVLLALGAVTVLWHRCVAAGGLAPLALRLDLLAGAPGCPEGTLGLGGLGRAALVVAQLALSLTGAHVVLAACGAGLLGVAAALVRTAGALWDAVVRVVVRGRRPVLAADPVGRVPRGRAAPAVDGPPAQRGLGTVRSHRGPPAVLAALVGPTAARP</sequence>
<name>A0A1I0WKH1_9CELL</name>
<dbReference type="Proteomes" id="UP000199012">
    <property type="component" value="Unassembled WGS sequence"/>
</dbReference>
<dbReference type="RefSeq" id="WP_090031053.1">
    <property type="nucleotide sequence ID" value="NZ_BONM01000002.1"/>
</dbReference>